<dbReference type="AlphaFoldDB" id="A0A261R391"/>
<reference evidence="3" key="1">
    <citation type="submission" date="2017-05" db="EMBL/GenBank/DDBJ databases">
        <title>Complete and WGS of Bordetella genogroups.</title>
        <authorList>
            <person name="Spilker T."/>
            <person name="Lipuma J."/>
        </authorList>
    </citation>
    <scope>NUCLEOTIDE SEQUENCE</scope>
    <source>
        <strain evidence="3">AU21707</strain>
    </source>
</reference>
<name>A0A261R391_9BORD</name>
<protein>
    <recommendedName>
        <fullName evidence="2">Hydantoinase B/oxoprolinase domain-containing protein</fullName>
    </recommendedName>
</protein>
<accession>A0A261R391</accession>
<keyword evidence="4" id="KW-1185">Reference proteome</keyword>
<dbReference type="Pfam" id="PF02538">
    <property type="entry name" value="Hydantoinase_B"/>
    <property type="match status" value="1"/>
</dbReference>
<evidence type="ECO:0000313" key="3">
    <source>
        <dbReference type="EMBL" id="OZI18793.1"/>
    </source>
</evidence>
<dbReference type="RefSeq" id="WP_094847479.1">
    <property type="nucleotide sequence ID" value="NZ_NEVJ01000003.1"/>
</dbReference>
<evidence type="ECO:0000256" key="1">
    <source>
        <dbReference type="SAM" id="MobiDB-lite"/>
    </source>
</evidence>
<evidence type="ECO:0000259" key="2">
    <source>
        <dbReference type="Pfam" id="PF02538"/>
    </source>
</evidence>
<dbReference type="InterPro" id="IPR045079">
    <property type="entry name" value="Oxoprolinase-like"/>
</dbReference>
<dbReference type="GO" id="GO:0005829">
    <property type="term" value="C:cytosol"/>
    <property type="evidence" value="ECO:0007669"/>
    <property type="project" value="TreeGrafter"/>
</dbReference>
<dbReference type="PANTHER" id="PTHR11365">
    <property type="entry name" value="5-OXOPROLINASE RELATED"/>
    <property type="match status" value="1"/>
</dbReference>
<evidence type="ECO:0000313" key="4">
    <source>
        <dbReference type="Proteomes" id="UP000216857"/>
    </source>
</evidence>
<organism evidence="3 4">
    <name type="scientific">Bordetella genomosp. 9</name>
    <dbReference type="NCBI Taxonomy" id="1416803"/>
    <lineage>
        <taxon>Bacteria</taxon>
        <taxon>Pseudomonadati</taxon>
        <taxon>Pseudomonadota</taxon>
        <taxon>Betaproteobacteria</taxon>
        <taxon>Burkholderiales</taxon>
        <taxon>Alcaligenaceae</taxon>
        <taxon>Bordetella</taxon>
    </lineage>
</organism>
<dbReference type="GO" id="GO:0006749">
    <property type="term" value="P:glutathione metabolic process"/>
    <property type="evidence" value="ECO:0007669"/>
    <property type="project" value="TreeGrafter"/>
</dbReference>
<sequence>MSQEPATIDRDIFQHQLVGIAEEMSRALRRSAYSSIIWDMYDYATAMFTPDGEMLAQSETVTAQLGTMATALSHLRHAIPLETWKPGDVLICNDPYKGCTHTPDITLFSPVFNDGELIAVASTIAHHIDIGGRFPGTTVVDNVEVFAEGLIFPPVRFIEEGRQNPIISAFIESNVRYPKACFGDLRAQVAGCRTAERRLAELAQQHGNAGFRRLAAATLDYGERYTRAVIADLPGGTYEAETLVENNISSDELIHVRARVTVEGNAIAVDFAGSSDQVRCALNVPWSSTVSLTSYALKCLLTPDIPQNGGCNRPVSISAPEGCILNPRRAAAVGSRHYIAQAVADAVLKALAPAVPGRSAAGAHISFPIFRAGGLDDRPQMPTPKPFAILDIIGGGMGGSRSADGLNAVDTHGGNCSILSAEVMETFSPVRVLKSALIPGSGGDGMHRGGLGIERVYEILCSSAVGSAKLQQSSAQTAPWGADGGARGAEGVILYNPGMVEEQAVTAVQSKPQLYKRGDVIVIRSAGGGGYGDPAKRSADDRARDIEQGYI</sequence>
<dbReference type="InterPro" id="IPR003692">
    <property type="entry name" value="Hydantoinase_B"/>
</dbReference>
<dbReference type="GO" id="GO:0017168">
    <property type="term" value="F:5-oxoprolinase (ATP-hydrolyzing) activity"/>
    <property type="evidence" value="ECO:0007669"/>
    <property type="project" value="TreeGrafter"/>
</dbReference>
<proteinExistence type="predicted"/>
<comment type="caution">
    <text evidence="3">The sequence shown here is derived from an EMBL/GenBank/DDBJ whole genome shotgun (WGS) entry which is preliminary data.</text>
</comment>
<dbReference type="OrthoDB" id="8612863at2"/>
<dbReference type="PANTHER" id="PTHR11365:SF23">
    <property type="entry name" value="HYPOTHETICAL 5-OXOPROLINASE (EUROFUNG)-RELATED"/>
    <property type="match status" value="1"/>
</dbReference>
<dbReference type="EMBL" id="NEVJ01000003">
    <property type="protein sequence ID" value="OZI18793.1"/>
    <property type="molecule type" value="Genomic_DNA"/>
</dbReference>
<feature type="region of interest" description="Disordered" evidence="1">
    <location>
        <begin position="530"/>
        <end position="551"/>
    </location>
</feature>
<feature type="compositionally biased region" description="Basic and acidic residues" evidence="1">
    <location>
        <begin position="534"/>
        <end position="551"/>
    </location>
</feature>
<feature type="domain" description="Hydantoinase B/oxoprolinase" evidence="2">
    <location>
        <begin position="8"/>
        <end position="534"/>
    </location>
</feature>
<gene>
    <name evidence="3" type="ORF">CAL26_13945</name>
</gene>
<dbReference type="Proteomes" id="UP000216857">
    <property type="component" value="Unassembled WGS sequence"/>
</dbReference>